<dbReference type="Pfam" id="PF12076">
    <property type="entry name" value="CER1-like_C"/>
    <property type="match status" value="1"/>
</dbReference>
<evidence type="ECO:0000256" key="4">
    <source>
        <dbReference type="ARBA" id="ARBA00022989"/>
    </source>
</evidence>
<feature type="domain" description="Fatty acid hydroxylase" evidence="7">
    <location>
        <begin position="130"/>
        <end position="270"/>
    </location>
</feature>
<organism evidence="9">
    <name type="scientific">Daucus carota subsp. sativus</name>
    <name type="common">Carrot</name>
    <dbReference type="NCBI Taxonomy" id="79200"/>
    <lineage>
        <taxon>Eukaryota</taxon>
        <taxon>Viridiplantae</taxon>
        <taxon>Streptophyta</taxon>
        <taxon>Embryophyta</taxon>
        <taxon>Tracheophyta</taxon>
        <taxon>Spermatophyta</taxon>
        <taxon>Magnoliopsida</taxon>
        <taxon>eudicotyledons</taxon>
        <taxon>Gunneridae</taxon>
        <taxon>Pentapetalae</taxon>
        <taxon>asterids</taxon>
        <taxon>campanulids</taxon>
        <taxon>Apiales</taxon>
        <taxon>Apiaceae</taxon>
        <taxon>Apioideae</taxon>
        <taxon>Scandiceae</taxon>
        <taxon>Daucinae</taxon>
        <taxon>Daucus</taxon>
        <taxon>Daucus sect. Daucus</taxon>
    </lineage>
</organism>
<dbReference type="STRING" id="79200.A0A175YF81"/>
<keyword evidence="3 6" id="KW-0812">Transmembrane</keyword>
<dbReference type="Pfam" id="PF04116">
    <property type="entry name" value="FA_hydroxylase"/>
    <property type="match status" value="1"/>
</dbReference>
<sequence>MASKPGFLSDWPWKPLGNFKYALVAPFVAHSIYSFATKEAEDRNLFNLLVFPFMLWRLIHSQIWISYSRYRTAKLRIVDKSIEFEQVDRERDWDDNILMVSLVYYLVSLTDPAIAKMPLWKPDGAIVTFLLHVGPIEFLYYWLHRALHHHYLYSRYHSHHHSSIVTEPITSVVHPFAEHLAYLALFGAPMVILNLTGTASILAIFGYIAIFDFLNNLGHCNFEFIPTWLFRVFPPLKYLLYTPSFHSLHHTQFRTNLSLFMPIYDYVYGTFDKSSETLHQTSLEKKEDKPDVVHLTHLTTAESVYHMRLGFASVSSEPQKSKWYLKLMSPVTWWSMIITSFYGKTVVAERNQFGDLKVQSWAIPRFNVQYFSQWQRKAINGFIENAILEAESRGTKVLSLGLLNQSKELNQNGEFYIQKFPNLKLRVVDGSALTIAIVLNNVPQGTTQVLLRGKVTKVACIVASVLCKKGIQVAADGEEYEKLQKATKQSENLIRASGYEQKVWLVGEGLSDEEQSRADKGTVIIPFSSFPPIKVRDDCLYHHTPAMIIPASLENVDSCENWLPRRVMSAPRVAGMVHALEGWSEHECGSTILDIGKVWEACLKHGFRPLTTPY</sequence>
<name>A0A175YF81_DAUCS</name>
<dbReference type="InterPro" id="IPR006694">
    <property type="entry name" value="Fatty_acid_hydroxylase"/>
</dbReference>
<dbReference type="InterPro" id="IPR050307">
    <property type="entry name" value="Sterol_Desaturase_Related"/>
</dbReference>
<keyword evidence="5 6" id="KW-0472">Membrane</keyword>
<dbReference type="PANTHER" id="PTHR11863">
    <property type="entry name" value="STEROL DESATURASE"/>
    <property type="match status" value="1"/>
</dbReference>
<dbReference type="OrthoDB" id="408954at2759"/>
<evidence type="ECO:0000256" key="1">
    <source>
        <dbReference type="ARBA" id="ARBA00004141"/>
    </source>
</evidence>
<feature type="transmembrane region" description="Helical" evidence="6">
    <location>
        <begin position="19"/>
        <end position="36"/>
    </location>
</feature>
<dbReference type="AlphaFoldDB" id="A0A175YF81"/>
<dbReference type="KEGG" id="dcr:108202980"/>
<evidence type="ECO:0000259" key="7">
    <source>
        <dbReference type="Pfam" id="PF04116"/>
    </source>
</evidence>
<evidence type="ECO:0000313" key="9">
    <source>
        <dbReference type="EMBL" id="KZM81920.1"/>
    </source>
</evidence>
<evidence type="ECO:0000256" key="3">
    <source>
        <dbReference type="ARBA" id="ARBA00022692"/>
    </source>
</evidence>
<dbReference type="GO" id="GO:0008610">
    <property type="term" value="P:lipid biosynthetic process"/>
    <property type="evidence" value="ECO:0007669"/>
    <property type="project" value="InterPro"/>
</dbReference>
<evidence type="ECO:0000256" key="5">
    <source>
        <dbReference type="ARBA" id="ARBA00023136"/>
    </source>
</evidence>
<evidence type="ECO:0000256" key="6">
    <source>
        <dbReference type="SAM" id="Phobius"/>
    </source>
</evidence>
<comment type="similarity">
    <text evidence="2">Belongs to the sterol desaturase family.</text>
</comment>
<protein>
    <recommendedName>
        <fullName evidence="10">Fatty acid hydroxylase domain-containing protein</fullName>
    </recommendedName>
</protein>
<dbReference type="EMBL" id="LNRQ01000009">
    <property type="protein sequence ID" value="KZM81920.1"/>
    <property type="molecule type" value="Genomic_DNA"/>
</dbReference>
<comment type="caution">
    <text evidence="9">The sequence shown here is derived from an EMBL/GenBank/DDBJ whole genome shotgun (WGS) entry which is preliminary data.</text>
</comment>
<dbReference type="OMA" id="KMAPEGA"/>
<dbReference type="InterPro" id="IPR021940">
    <property type="entry name" value="CER1-like_C"/>
</dbReference>
<evidence type="ECO:0000259" key="8">
    <source>
        <dbReference type="Pfam" id="PF12076"/>
    </source>
</evidence>
<feature type="transmembrane region" description="Helical" evidence="6">
    <location>
        <begin position="180"/>
        <end position="210"/>
    </location>
</feature>
<accession>A0A175YF81</accession>
<feature type="transmembrane region" description="Helical" evidence="6">
    <location>
        <begin position="126"/>
        <end position="143"/>
    </location>
</feature>
<feature type="domain" description="Very-long-chain aldehyde decarbonylase CER1-like C-terminal" evidence="8">
    <location>
        <begin position="449"/>
        <end position="609"/>
    </location>
</feature>
<comment type="subcellular location">
    <subcellularLocation>
        <location evidence="1">Membrane</location>
        <topology evidence="1">Multi-pass membrane protein</topology>
    </subcellularLocation>
</comment>
<dbReference type="GO" id="GO:0005506">
    <property type="term" value="F:iron ion binding"/>
    <property type="evidence" value="ECO:0007669"/>
    <property type="project" value="InterPro"/>
</dbReference>
<reference evidence="9" key="1">
    <citation type="journal article" date="2016" name="Nat. Genet.">
        <title>A high-quality carrot genome assembly provides new insights into carotenoid accumulation and asterid genome evolution.</title>
        <authorList>
            <person name="Iorizzo M."/>
            <person name="Ellison S."/>
            <person name="Senalik D."/>
            <person name="Zeng P."/>
            <person name="Satapoomin P."/>
            <person name="Huang J."/>
            <person name="Bowman M."/>
            <person name="Iovene M."/>
            <person name="Sanseverino W."/>
            <person name="Cavagnaro P."/>
            <person name="Yildiz M."/>
            <person name="Macko-Podgorni A."/>
            <person name="Moranska E."/>
            <person name="Grzebelus E."/>
            <person name="Grzebelus D."/>
            <person name="Ashrafi H."/>
            <person name="Zheng Z."/>
            <person name="Cheng S."/>
            <person name="Spooner D."/>
            <person name="Van Deynze A."/>
            <person name="Simon P."/>
        </authorList>
    </citation>
    <scope>NUCLEOTIDE SEQUENCE [LARGE SCALE GENOMIC DNA]</scope>
    <source>
        <tissue evidence="9">Leaf</tissue>
    </source>
</reference>
<proteinExistence type="inferred from homology"/>
<dbReference type="GO" id="GO:0016491">
    <property type="term" value="F:oxidoreductase activity"/>
    <property type="evidence" value="ECO:0007669"/>
    <property type="project" value="InterPro"/>
</dbReference>
<feature type="transmembrane region" description="Helical" evidence="6">
    <location>
        <begin position="48"/>
        <end position="67"/>
    </location>
</feature>
<keyword evidence="4 6" id="KW-1133">Transmembrane helix</keyword>
<evidence type="ECO:0000256" key="2">
    <source>
        <dbReference type="ARBA" id="ARBA00009324"/>
    </source>
</evidence>
<dbReference type="GO" id="GO:0016020">
    <property type="term" value="C:membrane"/>
    <property type="evidence" value="ECO:0007669"/>
    <property type="project" value="UniProtKB-SubCell"/>
</dbReference>
<gene>
    <name evidence="9" type="ORF">DCAR_029533</name>
</gene>
<evidence type="ECO:0008006" key="10">
    <source>
        <dbReference type="Google" id="ProtNLM"/>
    </source>
</evidence>
<dbReference type="Gramene" id="KZM81920">
    <property type="protein sequence ID" value="KZM81920"/>
    <property type="gene ID" value="DCAR_029533"/>
</dbReference>